<organism evidence="2 3">
    <name type="scientific">[Myrmecia] bisecta</name>
    <dbReference type="NCBI Taxonomy" id="41462"/>
    <lineage>
        <taxon>Eukaryota</taxon>
        <taxon>Viridiplantae</taxon>
        <taxon>Chlorophyta</taxon>
        <taxon>core chlorophytes</taxon>
        <taxon>Trebouxiophyceae</taxon>
        <taxon>Trebouxiales</taxon>
        <taxon>Trebouxiaceae</taxon>
        <taxon>Myrmecia</taxon>
    </lineage>
</organism>
<dbReference type="EMBL" id="JALJOR010000020">
    <property type="protein sequence ID" value="KAK9803614.1"/>
    <property type="molecule type" value="Genomic_DNA"/>
</dbReference>
<feature type="region of interest" description="Disordered" evidence="1">
    <location>
        <begin position="76"/>
        <end position="114"/>
    </location>
</feature>
<name>A0AAW1P4E9_9CHLO</name>
<accession>A0AAW1P4E9</accession>
<comment type="caution">
    <text evidence="2">The sequence shown here is derived from an EMBL/GenBank/DDBJ whole genome shotgun (WGS) entry which is preliminary data.</text>
</comment>
<feature type="compositionally biased region" description="Acidic residues" evidence="1">
    <location>
        <begin position="23"/>
        <end position="32"/>
    </location>
</feature>
<dbReference type="AlphaFoldDB" id="A0AAW1P4E9"/>
<keyword evidence="3" id="KW-1185">Reference proteome</keyword>
<feature type="region of interest" description="Disordered" evidence="1">
    <location>
        <begin position="1"/>
        <end position="34"/>
    </location>
</feature>
<protein>
    <submittedName>
        <fullName evidence="2">Uncharacterized protein</fullName>
    </submittedName>
</protein>
<sequence>MEAAEQSLTDAAEQSIMQLPDAEPSESDDEDARLEAKYGIAAARLAEYDTDDAASDASFLPDMSFDSRQYMRSHGLATPSRFARNATPQIGRTGDPRGAAPIRHDHKAAREAAS</sequence>
<proteinExistence type="predicted"/>
<evidence type="ECO:0000256" key="1">
    <source>
        <dbReference type="SAM" id="MobiDB-lite"/>
    </source>
</evidence>
<evidence type="ECO:0000313" key="2">
    <source>
        <dbReference type="EMBL" id="KAK9803614.1"/>
    </source>
</evidence>
<gene>
    <name evidence="2" type="ORF">WJX72_005238</name>
</gene>
<dbReference type="Proteomes" id="UP001489004">
    <property type="component" value="Unassembled WGS sequence"/>
</dbReference>
<reference evidence="2 3" key="1">
    <citation type="journal article" date="2024" name="Nat. Commun.">
        <title>Phylogenomics reveals the evolutionary origins of lichenization in chlorophyte algae.</title>
        <authorList>
            <person name="Puginier C."/>
            <person name="Libourel C."/>
            <person name="Otte J."/>
            <person name="Skaloud P."/>
            <person name="Haon M."/>
            <person name="Grisel S."/>
            <person name="Petersen M."/>
            <person name="Berrin J.G."/>
            <person name="Delaux P.M."/>
            <person name="Dal Grande F."/>
            <person name="Keller J."/>
        </authorList>
    </citation>
    <scope>NUCLEOTIDE SEQUENCE [LARGE SCALE GENOMIC DNA]</scope>
    <source>
        <strain evidence="2 3">SAG 2043</strain>
    </source>
</reference>
<evidence type="ECO:0000313" key="3">
    <source>
        <dbReference type="Proteomes" id="UP001489004"/>
    </source>
</evidence>